<accession>A0ABR1FEI3</accession>
<evidence type="ECO:0000313" key="4">
    <source>
        <dbReference type="Proteomes" id="UP001498771"/>
    </source>
</evidence>
<dbReference type="PANTHER" id="PTHR36854">
    <property type="entry name" value="CHROMOSOME 9, WHOLE GENOME SHOTGUN SEQUENCE"/>
    <property type="match status" value="1"/>
</dbReference>
<evidence type="ECO:0000256" key="1">
    <source>
        <dbReference type="SAM" id="Phobius"/>
    </source>
</evidence>
<keyword evidence="1" id="KW-1133">Transmembrane helix</keyword>
<reference evidence="3 4" key="1">
    <citation type="submission" date="2024-03" db="EMBL/GenBank/DDBJ databases">
        <title>Genome-scale model development and genomic sequencing of the oleaginous clade Lipomyces.</title>
        <authorList>
            <consortium name="Lawrence Berkeley National Laboratory"/>
            <person name="Czajka J.J."/>
            <person name="Han Y."/>
            <person name="Kim J."/>
            <person name="Mondo S.J."/>
            <person name="Hofstad B.A."/>
            <person name="Robles A."/>
            <person name="Haridas S."/>
            <person name="Riley R."/>
            <person name="LaButti K."/>
            <person name="Pangilinan J."/>
            <person name="Andreopoulos W."/>
            <person name="Lipzen A."/>
            <person name="Yan J."/>
            <person name="Wang M."/>
            <person name="Ng V."/>
            <person name="Grigoriev I.V."/>
            <person name="Spatafora J.W."/>
            <person name="Magnuson J.K."/>
            <person name="Baker S.E."/>
            <person name="Pomraning K.R."/>
        </authorList>
    </citation>
    <scope>NUCLEOTIDE SEQUENCE [LARGE SCALE GENOMIC DNA]</scope>
    <source>
        <strain evidence="3 4">Phaff 52-87</strain>
    </source>
</reference>
<dbReference type="GeneID" id="90037319"/>
<dbReference type="EMBL" id="JBBJBU010000001">
    <property type="protein sequence ID" value="KAK7208251.1"/>
    <property type="molecule type" value="Genomic_DNA"/>
</dbReference>
<feature type="chain" id="PRO_5045279565" evidence="2">
    <location>
        <begin position="29"/>
        <end position="122"/>
    </location>
</feature>
<evidence type="ECO:0000313" key="3">
    <source>
        <dbReference type="EMBL" id="KAK7208251.1"/>
    </source>
</evidence>
<keyword evidence="1" id="KW-0812">Transmembrane</keyword>
<protein>
    <submittedName>
        <fullName evidence="3">Uncharacterized protein</fullName>
    </submittedName>
</protein>
<evidence type="ECO:0000256" key="2">
    <source>
        <dbReference type="SAM" id="SignalP"/>
    </source>
</evidence>
<proteinExistence type="predicted"/>
<organism evidence="3 4">
    <name type="scientific">Myxozyma melibiosi</name>
    <dbReference type="NCBI Taxonomy" id="54550"/>
    <lineage>
        <taxon>Eukaryota</taxon>
        <taxon>Fungi</taxon>
        <taxon>Dikarya</taxon>
        <taxon>Ascomycota</taxon>
        <taxon>Saccharomycotina</taxon>
        <taxon>Lipomycetes</taxon>
        <taxon>Lipomycetales</taxon>
        <taxon>Lipomycetaceae</taxon>
        <taxon>Myxozyma</taxon>
    </lineage>
</organism>
<gene>
    <name evidence="3" type="ORF">BZA70DRAFT_273243</name>
</gene>
<feature type="signal peptide" evidence="2">
    <location>
        <begin position="1"/>
        <end position="28"/>
    </location>
</feature>
<comment type="caution">
    <text evidence="3">The sequence shown here is derived from an EMBL/GenBank/DDBJ whole genome shotgun (WGS) entry which is preliminary data.</text>
</comment>
<keyword evidence="1" id="KW-0472">Membrane</keyword>
<keyword evidence="4" id="KW-1185">Reference proteome</keyword>
<dbReference type="Proteomes" id="UP001498771">
    <property type="component" value="Unassembled WGS sequence"/>
</dbReference>
<sequence>MPRSINLRQPLSLLSLCLFSVFLVPVSAGSAFCKCTCFSNSTLVRMPDDAQPGCSDCTRKFCLDYNLPICKDASEDTDVNATCYQRDSAKDEAVVILFIIVAGGLIASALLKRAKARYFDRR</sequence>
<name>A0ABR1FEI3_9ASCO</name>
<dbReference type="PANTHER" id="PTHR36854:SF1">
    <property type="entry name" value="TRANSMEMBRANE PROTEIN"/>
    <property type="match status" value="1"/>
</dbReference>
<keyword evidence="2" id="KW-0732">Signal</keyword>
<feature type="transmembrane region" description="Helical" evidence="1">
    <location>
        <begin position="93"/>
        <end position="111"/>
    </location>
</feature>
<dbReference type="RefSeq" id="XP_064771284.1">
    <property type="nucleotide sequence ID" value="XM_064911807.1"/>
</dbReference>